<comment type="caution">
    <text evidence="2">The sequence shown here is derived from an EMBL/GenBank/DDBJ whole genome shotgun (WGS) entry which is preliminary data.</text>
</comment>
<evidence type="ECO:0000313" key="2">
    <source>
        <dbReference type="EMBL" id="CAK9168359.1"/>
    </source>
</evidence>
<dbReference type="Proteomes" id="UP001642360">
    <property type="component" value="Unassembled WGS sequence"/>
</dbReference>
<proteinExistence type="predicted"/>
<organism evidence="2 3">
    <name type="scientific">Ilex paraguariensis</name>
    <name type="common">yerba mate</name>
    <dbReference type="NCBI Taxonomy" id="185542"/>
    <lineage>
        <taxon>Eukaryota</taxon>
        <taxon>Viridiplantae</taxon>
        <taxon>Streptophyta</taxon>
        <taxon>Embryophyta</taxon>
        <taxon>Tracheophyta</taxon>
        <taxon>Spermatophyta</taxon>
        <taxon>Magnoliopsida</taxon>
        <taxon>eudicotyledons</taxon>
        <taxon>Gunneridae</taxon>
        <taxon>Pentapetalae</taxon>
        <taxon>asterids</taxon>
        <taxon>campanulids</taxon>
        <taxon>Aquifoliales</taxon>
        <taxon>Aquifoliaceae</taxon>
        <taxon>Ilex</taxon>
    </lineage>
</organism>
<protein>
    <submittedName>
        <fullName evidence="2">Uncharacterized protein</fullName>
    </submittedName>
</protein>
<feature type="region of interest" description="Disordered" evidence="1">
    <location>
        <begin position="100"/>
        <end position="119"/>
    </location>
</feature>
<accession>A0ABC8TN46</accession>
<dbReference type="EMBL" id="CAUOFW020005057">
    <property type="protein sequence ID" value="CAK9168359.1"/>
    <property type="molecule type" value="Genomic_DNA"/>
</dbReference>
<evidence type="ECO:0000256" key="1">
    <source>
        <dbReference type="SAM" id="MobiDB-lite"/>
    </source>
</evidence>
<dbReference type="AlphaFoldDB" id="A0ABC8TN46"/>
<gene>
    <name evidence="2" type="ORF">ILEXP_LOCUS37738</name>
</gene>
<keyword evidence="3" id="KW-1185">Reference proteome</keyword>
<name>A0ABC8TN46_9AQUA</name>
<reference evidence="2 3" key="1">
    <citation type="submission" date="2024-02" db="EMBL/GenBank/DDBJ databases">
        <authorList>
            <person name="Vignale AGUSTIN F."/>
            <person name="Sosa J E."/>
            <person name="Modenutti C."/>
        </authorList>
    </citation>
    <scope>NUCLEOTIDE SEQUENCE [LARGE SCALE GENOMIC DNA]</scope>
</reference>
<evidence type="ECO:0000313" key="3">
    <source>
        <dbReference type="Proteomes" id="UP001642360"/>
    </source>
</evidence>
<sequence>MSEPWNSGGKAPGLNYSKFCPFHRYPGHDLESCYTLKDLIYDLNDQNRLNWKEIEAHVTGQNQGIYQNPLPDHQALCEQTREWKLFGPGTAYCEKGSKHYYSGSTKADRSTHMSSTVDG</sequence>